<protein>
    <submittedName>
        <fullName evidence="1">Uncharacterized protein</fullName>
    </submittedName>
</protein>
<evidence type="ECO:0000313" key="1">
    <source>
        <dbReference type="EMBL" id="QHT82479.1"/>
    </source>
</evidence>
<reference evidence="1" key="1">
    <citation type="journal article" date="2020" name="Nature">
        <title>Giant virus diversity and host interactions through global metagenomics.</title>
        <authorList>
            <person name="Schulz F."/>
            <person name="Roux S."/>
            <person name="Paez-Espino D."/>
            <person name="Jungbluth S."/>
            <person name="Walsh D.A."/>
            <person name="Denef V.J."/>
            <person name="McMahon K.D."/>
            <person name="Konstantinidis K.T."/>
            <person name="Eloe-Fadrosh E.A."/>
            <person name="Kyrpides N.C."/>
            <person name="Woyke T."/>
        </authorList>
    </citation>
    <scope>NUCLEOTIDE SEQUENCE</scope>
    <source>
        <strain evidence="1">GVMAG-M-3300023184-165</strain>
    </source>
</reference>
<dbReference type="AlphaFoldDB" id="A0A6C0HPP8"/>
<proteinExistence type="predicted"/>
<accession>A0A6C0HPP8</accession>
<name>A0A6C0HPP8_9ZZZZ</name>
<organism evidence="1">
    <name type="scientific">viral metagenome</name>
    <dbReference type="NCBI Taxonomy" id="1070528"/>
    <lineage>
        <taxon>unclassified sequences</taxon>
        <taxon>metagenomes</taxon>
        <taxon>organismal metagenomes</taxon>
    </lineage>
</organism>
<dbReference type="EMBL" id="MN740002">
    <property type="protein sequence ID" value="QHT82479.1"/>
    <property type="molecule type" value="Genomic_DNA"/>
</dbReference>
<sequence length="356" mass="41887">MSDSEINDVREQKDFKGITFSEFKKTDAKKELLNNLTKSKIEPACYWSAEFICAGHYSDLWEIILYFYSKHIHLGNPKLAIYLDLRIQNFKEIITNGYAGHEIKMRNSDKMRKLFCEIICILCYAKRKHSFDEVKIKKEDFDMLHIADRLKAPNAAYATDVILSGDPKELYIAINEFSYNISKDGKNSINACYWIEWISEYEIMCNKKKEVCKCERRLKMPVNNKDQLDIIWIVWDALLKESEKHHKLVQKIMKSLLNLFTLRYSNGCSRKRRYILYYAVALLTEPINLEEDLLKEKDVINTVTSKIDTIYKQIKKNEKSPQTDYLFANVNKSNLDKTIAKLEKMNNFGESFVPRL</sequence>